<dbReference type="GO" id="GO:1990230">
    <property type="term" value="C:iron-sulfur cluster transfer complex"/>
    <property type="evidence" value="ECO:0007669"/>
    <property type="project" value="TreeGrafter"/>
</dbReference>
<dbReference type="GO" id="GO:0006457">
    <property type="term" value="P:protein folding"/>
    <property type="evidence" value="ECO:0007669"/>
    <property type="project" value="UniProtKB-UniRule"/>
</dbReference>
<dbReference type="GO" id="GO:0001671">
    <property type="term" value="F:ATPase activator activity"/>
    <property type="evidence" value="ECO:0007669"/>
    <property type="project" value="InterPro"/>
</dbReference>
<protein>
    <recommendedName>
        <fullName evidence="4">Co-chaperone protein HscB homolog</fullName>
    </recommendedName>
</protein>
<dbReference type="InterPro" id="IPR001623">
    <property type="entry name" value="DnaJ_domain"/>
</dbReference>
<dbReference type="PANTHER" id="PTHR14021">
    <property type="entry name" value="IRON-SULFUR CLUSTER CO-CHAPERONE PROTEIN HSCB"/>
    <property type="match status" value="1"/>
</dbReference>
<dbReference type="NCBIfam" id="NF002935">
    <property type="entry name" value="PRK03578.1"/>
    <property type="match status" value="1"/>
</dbReference>
<dbReference type="Gene3D" id="1.10.287.110">
    <property type="entry name" value="DnaJ domain"/>
    <property type="match status" value="1"/>
</dbReference>
<evidence type="ECO:0000256" key="2">
    <source>
        <dbReference type="ARBA" id="ARBA00023186"/>
    </source>
</evidence>
<dbReference type="GO" id="GO:0051259">
    <property type="term" value="P:protein complex oligomerization"/>
    <property type="evidence" value="ECO:0007669"/>
    <property type="project" value="InterPro"/>
</dbReference>
<evidence type="ECO:0000259" key="5">
    <source>
        <dbReference type="PROSITE" id="PS50076"/>
    </source>
</evidence>
<dbReference type="InterPro" id="IPR036869">
    <property type="entry name" value="J_dom_sf"/>
</dbReference>
<dbReference type="GO" id="GO:0051087">
    <property type="term" value="F:protein-folding chaperone binding"/>
    <property type="evidence" value="ECO:0007669"/>
    <property type="project" value="InterPro"/>
</dbReference>
<sequence>MNQNYFELFGLPVGFALDSAALDSAYRRVQGEVHPDKFAHAGETERRVAMQWATLANEAYQALKAPLKRARYLCELNGVDLQIETNTAMAPAFLMQQMDWRDALDDAKGAASEPALLKLEGELKKARAAELATIGKLIDEQKDFAAAARHVRQLMFIEKFGEEVANAVEALDA</sequence>
<dbReference type="SUPFAM" id="SSF47144">
    <property type="entry name" value="HSC20 (HSCB), C-terminal oligomerisation domain"/>
    <property type="match status" value="1"/>
</dbReference>
<evidence type="ECO:0000256" key="3">
    <source>
        <dbReference type="ARBA" id="ARBA00025596"/>
    </source>
</evidence>
<dbReference type="SUPFAM" id="SSF46565">
    <property type="entry name" value="Chaperone J-domain"/>
    <property type="match status" value="1"/>
</dbReference>
<dbReference type="PANTHER" id="PTHR14021:SF15">
    <property type="entry name" value="IRON-SULFUR CLUSTER CO-CHAPERONE PROTEIN HSCB"/>
    <property type="match status" value="1"/>
</dbReference>
<comment type="similarity">
    <text evidence="1 4">Belongs to the HscB family.</text>
</comment>
<dbReference type="Proteomes" id="UP000675920">
    <property type="component" value="Unplaced"/>
</dbReference>
<dbReference type="InterPro" id="IPR004640">
    <property type="entry name" value="HscB"/>
</dbReference>
<dbReference type="Gene3D" id="1.20.1280.20">
    <property type="entry name" value="HscB, C-terminal domain"/>
    <property type="match status" value="1"/>
</dbReference>
<dbReference type="HAMAP" id="MF_00682">
    <property type="entry name" value="HscB"/>
    <property type="match status" value="1"/>
</dbReference>
<comment type="function">
    <text evidence="3 4">Co-chaperone involved in the maturation of iron-sulfur cluster-containing proteins. Seems to help targeting proteins to be folded toward HscA.</text>
</comment>
<evidence type="ECO:0000256" key="4">
    <source>
        <dbReference type="HAMAP-Rule" id="MF_00682"/>
    </source>
</evidence>
<dbReference type="InterPro" id="IPR009073">
    <property type="entry name" value="HscB_oligo_C"/>
</dbReference>
<dbReference type="OrthoDB" id="287587at2"/>
<evidence type="ECO:0000313" key="7">
    <source>
        <dbReference type="RefSeq" id="WP_028312913.1"/>
    </source>
</evidence>
<dbReference type="GO" id="GO:0044571">
    <property type="term" value="P:[2Fe-2S] cluster assembly"/>
    <property type="evidence" value="ECO:0007669"/>
    <property type="project" value="InterPro"/>
</dbReference>
<dbReference type="NCBIfam" id="TIGR00714">
    <property type="entry name" value="hscB"/>
    <property type="match status" value="1"/>
</dbReference>
<keyword evidence="2 4" id="KW-0143">Chaperone</keyword>
<reference evidence="7" key="1">
    <citation type="submission" date="2025-08" db="UniProtKB">
        <authorList>
            <consortium name="RefSeq"/>
        </authorList>
    </citation>
    <scope>IDENTIFICATION</scope>
</reference>
<dbReference type="Pfam" id="PF07743">
    <property type="entry name" value="HSCB_C"/>
    <property type="match status" value="1"/>
</dbReference>
<keyword evidence="6" id="KW-1185">Reference proteome</keyword>
<name>A0A8B6X7S3_9BURK</name>
<gene>
    <name evidence="4 7" type="primary">hscB</name>
</gene>
<dbReference type="SMART" id="SM00271">
    <property type="entry name" value="DnaJ"/>
    <property type="match status" value="1"/>
</dbReference>
<accession>A0A8B6X7S3</accession>
<dbReference type="AlphaFoldDB" id="A0A8B6X7S3"/>
<dbReference type="CDD" id="cd06257">
    <property type="entry name" value="DnaJ"/>
    <property type="match status" value="1"/>
</dbReference>
<comment type="subunit">
    <text evidence="4">Interacts with HscA and stimulates its ATPase activity.</text>
</comment>
<evidence type="ECO:0000313" key="6">
    <source>
        <dbReference type="Proteomes" id="UP000675920"/>
    </source>
</evidence>
<dbReference type="RefSeq" id="WP_028312913.1">
    <property type="nucleotide sequence ID" value="NZ_KI519499.1"/>
</dbReference>
<feature type="domain" description="J" evidence="5">
    <location>
        <begin position="4"/>
        <end position="76"/>
    </location>
</feature>
<dbReference type="PROSITE" id="PS50076">
    <property type="entry name" value="DNAJ_2"/>
    <property type="match status" value="1"/>
</dbReference>
<dbReference type="InterPro" id="IPR036386">
    <property type="entry name" value="HscB_C_sf"/>
</dbReference>
<organism evidence="6 7">
    <name type="scientific">Derxia gummosa DSM 723</name>
    <dbReference type="NCBI Taxonomy" id="1121388"/>
    <lineage>
        <taxon>Bacteria</taxon>
        <taxon>Pseudomonadati</taxon>
        <taxon>Pseudomonadota</taxon>
        <taxon>Betaproteobacteria</taxon>
        <taxon>Burkholderiales</taxon>
        <taxon>Alcaligenaceae</taxon>
        <taxon>Derxia</taxon>
    </lineage>
</organism>
<evidence type="ECO:0000256" key="1">
    <source>
        <dbReference type="ARBA" id="ARBA00010476"/>
    </source>
</evidence>
<proteinExistence type="inferred from homology"/>